<protein>
    <submittedName>
        <fullName evidence="1">Uncharacterized protein</fullName>
    </submittedName>
</protein>
<accession>U4Q9J8</accession>
<name>U4Q9J8_TEPAE</name>
<proteinExistence type="predicted"/>
<reference evidence="2" key="1">
    <citation type="journal article" date="2013" name="Genome Announc.">
        <title>First genome sequence of a syntrophic acetate-oxidizing bacterium, Tepidanaerobacter acetatoxydans strain Re1.</title>
        <authorList>
            <person name="Manzoor S."/>
            <person name="Bongcam-Rudloff E."/>
            <person name="Schnurer A."/>
            <person name="Muller B."/>
        </authorList>
    </citation>
    <scope>NUCLEOTIDE SEQUENCE [LARGE SCALE GENOMIC DNA]</scope>
    <source>
        <strain evidence="2">Re1</strain>
    </source>
</reference>
<dbReference type="HOGENOM" id="CLU_2636822_0_0_9"/>
<keyword evidence="2" id="KW-1185">Reference proteome</keyword>
<dbReference type="AlphaFoldDB" id="U4Q9J8"/>
<dbReference type="EMBL" id="HF563609">
    <property type="protein sequence ID" value="CDI40994.1"/>
    <property type="molecule type" value="Genomic_DNA"/>
</dbReference>
<evidence type="ECO:0000313" key="1">
    <source>
        <dbReference type="EMBL" id="CDI40994.1"/>
    </source>
</evidence>
<gene>
    <name evidence="1" type="ordered locus">TEPIRE1_2436</name>
</gene>
<sequence>MAVGMSRDDQSRIVKDYDVFLERCYAQPMGASVDKSNLKDNLQIINEVGYKNVMVDTEEQIDFLIRKIPFMLLGLNK</sequence>
<organism evidence="1 2">
    <name type="scientific">Tepidanaerobacter acetatoxydans (strain DSM 21804 / JCM 16047 / Re1)</name>
    <dbReference type="NCBI Taxonomy" id="1209989"/>
    <lineage>
        <taxon>Bacteria</taxon>
        <taxon>Bacillati</taxon>
        <taxon>Bacillota</taxon>
        <taxon>Clostridia</taxon>
        <taxon>Thermosediminibacterales</taxon>
        <taxon>Tepidanaerobacteraceae</taxon>
        <taxon>Tepidanaerobacter</taxon>
    </lineage>
</organism>
<evidence type="ECO:0000313" key="2">
    <source>
        <dbReference type="Proteomes" id="UP000010802"/>
    </source>
</evidence>
<dbReference type="Proteomes" id="UP000010802">
    <property type="component" value="Chromosome"/>
</dbReference>
<dbReference type="KEGG" id="tae:TepiRe1_2436"/>